<dbReference type="GO" id="GO:0008168">
    <property type="term" value="F:methyltransferase activity"/>
    <property type="evidence" value="ECO:0007669"/>
    <property type="project" value="UniProtKB-KW"/>
</dbReference>
<reference evidence="4" key="1">
    <citation type="submission" date="2022-01" db="EMBL/GenBank/DDBJ databases">
        <title>Genome-Based Taxonomic Classification of the Phylum Actinobacteria.</title>
        <authorList>
            <person name="Gao Y."/>
        </authorList>
    </citation>
    <scope>NUCLEOTIDE SEQUENCE</scope>
    <source>
        <strain evidence="4">KLBMP 8922</strain>
    </source>
</reference>
<dbReference type="Pfam" id="PF01234">
    <property type="entry name" value="NNMT_PNMT_TEMT"/>
    <property type="match status" value="1"/>
</dbReference>
<keyword evidence="3" id="KW-0949">S-adenosyl-L-methionine</keyword>
<dbReference type="AlphaFoldDB" id="A0AA41PYX5"/>
<protein>
    <submittedName>
        <fullName evidence="4">SCO2525 family SAM-dependent methyltransferase</fullName>
    </submittedName>
</protein>
<evidence type="ECO:0000313" key="5">
    <source>
        <dbReference type="Proteomes" id="UP001165378"/>
    </source>
</evidence>
<dbReference type="PANTHER" id="PTHR10867">
    <property type="entry name" value="NNMT/PNMT/TEMT FAMILY MEMBER"/>
    <property type="match status" value="1"/>
</dbReference>
<sequence>MLHSAAGKTRTLNREAPWDRFDSRSYLDHNYRTLREDDRQIIAAVRDHFAACFPGGRPAGLKGIDVGAGANLYPALSMLPWCDEILLYERAQTNVTWLRGQIAEYGAGWDQFWSVLSADAGYQAVGDPRACFRERAEVRQGDLFDLAEERGGAAAERWDIGTMFFVAESMSTVRHEFEEAVAKFLGCLNPGAPFAAAFMENSSGYEVAGQKFPAYPVDRNQVGESLVKYVDPTATTIIEIPIPGRRLRTGYTGMLLACGRSASNS</sequence>
<evidence type="ECO:0000313" key="4">
    <source>
        <dbReference type="EMBL" id="MCF2528484.1"/>
    </source>
</evidence>
<comment type="caution">
    <text evidence="4">The sequence shown here is derived from an EMBL/GenBank/DDBJ whole genome shotgun (WGS) entry which is preliminary data.</text>
</comment>
<dbReference type="Gene3D" id="3.40.50.150">
    <property type="entry name" value="Vaccinia Virus protein VP39"/>
    <property type="match status" value="1"/>
</dbReference>
<dbReference type="EMBL" id="JAKFHA010000007">
    <property type="protein sequence ID" value="MCF2528484.1"/>
    <property type="molecule type" value="Genomic_DNA"/>
</dbReference>
<dbReference type="SUPFAM" id="SSF53335">
    <property type="entry name" value="S-adenosyl-L-methionine-dependent methyltransferases"/>
    <property type="match status" value="1"/>
</dbReference>
<organism evidence="4 5">
    <name type="scientific">Yinghuangia soli</name>
    <dbReference type="NCBI Taxonomy" id="2908204"/>
    <lineage>
        <taxon>Bacteria</taxon>
        <taxon>Bacillati</taxon>
        <taxon>Actinomycetota</taxon>
        <taxon>Actinomycetes</taxon>
        <taxon>Kitasatosporales</taxon>
        <taxon>Streptomycetaceae</taxon>
        <taxon>Yinghuangia</taxon>
    </lineage>
</organism>
<evidence type="ECO:0000256" key="3">
    <source>
        <dbReference type="ARBA" id="ARBA00022691"/>
    </source>
</evidence>
<dbReference type="PROSITE" id="PS51681">
    <property type="entry name" value="SAM_MT_NNMT_PNMT_TEMT"/>
    <property type="match status" value="1"/>
</dbReference>
<evidence type="ECO:0000256" key="1">
    <source>
        <dbReference type="ARBA" id="ARBA00022603"/>
    </source>
</evidence>
<proteinExistence type="predicted"/>
<evidence type="ECO:0000256" key="2">
    <source>
        <dbReference type="ARBA" id="ARBA00022679"/>
    </source>
</evidence>
<dbReference type="InterPro" id="IPR000940">
    <property type="entry name" value="NNMT_TEMT_trans"/>
</dbReference>
<dbReference type="RefSeq" id="WP_235052654.1">
    <property type="nucleotide sequence ID" value="NZ_JAKFHA010000007.1"/>
</dbReference>
<dbReference type="Proteomes" id="UP001165378">
    <property type="component" value="Unassembled WGS sequence"/>
</dbReference>
<dbReference type="NCBIfam" id="NF040568">
    <property type="entry name" value="SCO2525_fam"/>
    <property type="match status" value="1"/>
</dbReference>
<dbReference type="InterPro" id="IPR029063">
    <property type="entry name" value="SAM-dependent_MTases_sf"/>
</dbReference>
<gene>
    <name evidence="4" type="ORF">LZ495_14805</name>
</gene>
<dbReference type="PANTHER" id="PTHR10867:SF17">
    <property type="entry name" value="NICOTINAMIDE N-METHYLTRANSFERASE"/>
    <property type="match status" value="1"/>
</dbReference>
<keyword evidence="1 4" id="KW-0489">Methyltransferase</keyword>
<keyword evidence="5" id="KW-1185">Reference proteome</keyword>
<dbReference type="GO" id="GO:0032259">
    <property type="term" value="P:methylation"/>
    <property type="evidence" value="ECO:0007669"/>
    <property type="project" value="UniProtKB-KW"/>
</dbReference>
<keyword evidence="2" id="KW-0808">Transferase</keyword>
<accession>A0AA41PYX5</accession>
<name>A0AA41PYX5_9ACTN</name>